<evidence type="ECO:0000259" key="5">
    <source>
        <dbReference type="Pfam" id="PF07992"/>
    </source>
</evidence>
<gene>
    <name evidence="7" type="ORF">ABR69_10525</name>
</gene>
<evidence type="ECO:0000256" key="1">
    <source>
        <dbReference type="ARBA" id="ARBA00001974"/>
    </source>
</evidence>
<evidence type="ECO:0000256" key="2">
    <source>
        <dbReference type="ARBA" id="ARBA00022630"/>
    </source>
</evidence>
<reference evidence="7 8" key="1">
    <citation type="submission" date="2015-10" db="EMBL/GenBank/DDBJ databases">
        <title>Metagenome-Assembled Genomes uncover a global brackish microbiome.</title>
        <authorList>
            <person name="Hugerth L.W."/>
            <person name="Larsson J."/>
            <person name="Alneberg J."/>
            <person name="Lindh M.V."/>
            <person name="Legrand C."/>
            <person name="Pinhassi J."/>
            <person name="Andersson A.F."/>
        </authorList>
    </citation>
    <scope>NUCLEOTIDE SEQUENCE [LARGE SCALE GENOMIC DNA]</scope>
    <source>
        <strain evidence="7">BACL4 MAG-120507-bin80</strain>
    </source>
</reference>
<dbReference type="PRINTS" id="PR00368">
    <property type="entry name" value="FADPNR"/>
</dbReference>
<dbReference type="SUPFAM" id="SSF55424">
    <property type="entry name" value="FAD/NAD-linked reductases, dimerisation (C-terminal) domain"/>
    <property type="match status" value="1"/>
</dbReference>
<sequence>MSEQTCIVVGASHAGTTLALQLRREGWEGKILLISEEDELPYHRPPLSKELLAGKKTLDEIRLRPAKLFTDNDVELMLSTRVEKLDRDAKTVLLSDGSSRQYDKLAICTGATVRTLPGSEKFDNVFTIRNAADIEKFRPLATPDRKVVIVGGGYIGLEAAAVLCSMGLEVTVIEAAKRVLERVTSEVMSAYMTQLHISRGVTIVANTMVSELRGHGSVESVVCADGSEYEADFVIAGIGVIPNVGLCEEAGLATDRGVLVDENAQTTDANIYAAGDCARHPSALYRRPLLLESVQNATDQSRVAAANICGKVIAYDAVPWFWSDQYEIKLQMVGLSDGFDELAIRGTPEVGSENGFALFYLKDGVVIAADCVGRPKEFMLAKKLVKDRAAVTALRLADESIEVAALIAV</sequence>
<keyword evidence="3" id="KW-0274">FAD</keyword>
<dbReference type="InterPro" id="IPR016156">
    <property type="entry name" value="FAD/NAD-linked_Rdtase_dimer_sf"/>
</dbReference>
<keyword evidence="2" id="KW-0285">Flavoprotein</keyword>
<dbReference type="GO" id="GO:0005737">
    <property type="term" value="C:cytoplasm"/>
    <property type="evidence" value="ECO:0007669"/>
    <property type="project" value="TreeGrafter"/>
</dbReference>
<dbReference type="EMBL" id="LIBB01000375">
    <property type="protein sequence ID" value="KRO70213.1"/>
    <property type="molecule type" value="Genomic_DNA"/>
</dbReference>
<evidence type="ECO:0000259" key="6">
    <source>
        <dbReference type="Pfam" id="PF14759"/>
    </source>
</evidence>
<feature type="domain" description="Reductase C-terminal" evidence="6">
    <location>
        <begin position="320"/>
        <end position="406"/>
    </location>
</feature>
<accession>A0A0R2S5Z2</accession>
<dbReference type="GO" id="GO:0016651">
    <property type="term" value="F:oxidoreductase activity, acting on NAD(P)H"/>
    <property type="evidence" value="ECO:0007669"/>
    <property type="project" value="TreeGrafter"/>
</dbReference>
<dbReference type="PANTHER" id="PTHR43557">
    <property type="entry name" value="APOPTOSIS-INDUCING FACTOR 1"/>
    <property type="match status" value="1"/>
</dbReference>
<proteinExistence type="predicted"/>
<comment type="caution">
    <text evidence="7">The sequence shown here is derived from an EMBL/GenBank/DDBJ whole genome shotgun (WGS) entry which is preliminary data.</text>
</comment>
<keyword evidence="4" id="KW-0560">Oxidoreductase</keyword>
<dbReference type="Pfam" id="PF14759">
    <property type="entry name" value="Reductase_C"/>
    <property type="match status" value="1"/>
</dbReference>
<evidence type="ECO:0008006" key="9">
    <source>
        <dbReference type="Google" id="ProtNLM"/>
    </source>
</evidence>
<dbReference type="Proteomes" id="UP000051934">
    <property type="component" value="Unassembled WGS sequence"/>
</dbReference>
<evidence type="ECO:0000313" key="7">
    <source>
        <dbReference type="EMBL" id="KRO70213.1"/>
    </source>
</evidence>
<dbReference type="PRINTS" id="PR00411">
    <property type="entry name" value="PNDRDTASEI"/>
</dbReference>
<dbReference type="Gene3D" id="3.50.50.60">
    <property type="entry name" value="FAD/NAD(P)-binding domain"/>
    <property type="match status" value="2"/>
</dbReference>
<dbReference type="Pfam" id="PF07992">
    <property type="entry name" value="Pyr_redox_2"/>
    <property type="match status" value="1"/>
</dbReference>
<dbReference type="SUPFAM" id="SSF51905">
    <property type="entry name" value="FAD/NAD(P)-binding domain"/>
    <property type="match status" value="1"/>
</dbReference>
<dbReference type="InterPro" id="IPR050446">
    <property type="entry name" value="FAD-oxidoreductase/Apoptosis"/>
</dbReference>
<dbReference type="AlphaFoldDB" id="A0A0R2S5Z2"/>
<evidence type="ECO:0000256" key="4">
    <source>
        <dbReference type="ARBA" id="ARBA00023002"/>
    </source>
</evidence>
<organism evidence="7 8">
    <name type="scientific">OM182 bacterium BACL3 MAG-120507-bin80</name>
    <dbReference type="NCBI Taxonomy" id="1655577"/>
    <lineage>
        <taxon>Bacteria</taxon>
        <taxon>Pseudomonadati</taxon>
        <taxon>Pseudomonadota</taxon>
        <taxon>Gammaproteobacteria</taxon>
        <taxon>OMG group</taxon>
        <taxon>OM182 clade</taxon>
    </lineage>
</organism>
<dbReference type="PANTHER" id="PTHR43557:SF2">
    <property type="entry name" value="RIESKE DOMAIN-CONTAINING PROTEIN-RELATED"/>
    <property type="match status" value="1"/>
</dbReference>
<feature type="domain" description="FAD/NAD(P)-binding" evidence="5">
    <location>
        <begin position="6"/>
        <end position="300"/>
    </location>
</feature>
<dbReference type="Gene3D" id="3.30.390.30">
    <property type="match status" value="1"/>
</dbReference>
<dbReference type="InterPro" id="IPR023753">
    <property type="entry name" value="FAD/NAD-binding_dom"/>
</dbReference>
<comment type="cofactor">
    <cofactor evidence="1">
        <name>FAD</name>
        <dbReference type="ChEBI" id="CHEBI:57692"/>
    </cofactor>
</comment>
<evidence type="ECO:0000313" key="8">
    <source>
        <dbReference type="Proteomes" id="UP000051934"/>
    </source>
</evidence>
<evidence type="ECO:0000256" key="3">
    <source>
        <dbReference type="ARBA" id="ARBA00022827"/>
    </source>
</evidence>
<name>A0A0R2S5Z2_9GAMM</name>
<dbReference type="InterPro" id="IPR028202">
    <property type="entry name" value="Reductase_C"/>
</dbReference>
<dbReference type="InterPro" id="IPR036188">
    <property type="entry name" value="FAD/NAD-bd_sf"/>
</dbReference>
<protein>
    <recommendedName>
        <fullName evidence="9">Pyridine nucleotide-disulfide oxidoreductase</fullName>
    </recommendedName>
</protein>